<protein>
    <submittedName>
        <fullName evidence="4">Uncharacterized protein</fullName>
    </submittedName>
</protein>
<dbReference type="InterPro" id="IPR037930">
    <property type="entry name" value="Tom40"/>
</dbReference>
<keyword evidence="2" id="KW-0472">Membrane</keyword>
<organism evidence="4 5">
    <name type="scientific">Hibiscus sabdariffa</name>
    <name type="common">roselle</name>
    <dbReference type="NCBI Taxonomy" id="183260"/>
    <lineage>
        <taxon>Eukaryota</taxon>
        <taxon>Viridiplantae</taxon>
        <taxon>Streptophyta</taxon>
        <taxon>Embryophyta</taxon>
        <taxon>Tracheophyta</taxon>
        <taxon>Spermatophyta</taxon>
        <taxon>Magnoliopsida</taxon>
        <taxon>eudicotyledons</taxon>
        <taxon>Gunneridae</taxon>
        <taxon>Pentapetalae</taxon>
        <taxon>rosids</taxon>
        <taxon>malvids</taxon>
        <taxon>Malvales</taxon>
        <taxon>Malvaceae</taxon>
        <taxon>Malvoideae</taxon>
        <taxon>Hibiscus</taxon>
    </lineage>
</organism>
<keyword evidence="3" id="KW-0496">Mitochondrion</keyword>
<proteinExistence type="predicted"/>
<comment type="subcellular location">
    <subcellularLocation>
        <location evidence="1">Mitochondrion outer membrane</location>
    </subcellularLocation>
</comment>
<gene>
    <name evidence="4" type="ORF">V6N11_004009</name>
</gene>
<keyword evidence="2" id="KW-0812">Transmembrane</keyword>
<evidence type="ECO:0000256" key="2">
    <source>
        <dbReference type="ARBA" id="ARBA00022452"/>
    </source>
</evidence>
<evidence type="ECO:0000313" key="5">
    <source>
        <dbReference type="Proteomes" id="UP001396334"/>
    </source>
</evidence>
<dbReference type="Proteomes" id="UP001396334">
    <property type="component" value="Unassembled WGS sequence"/>
</dbReference>
<keyword evidence="5" id="KW-1185">Reference proteome</keyword>
<comment type="caution">
    <text evidence="4">The sequence shown here is derived from an EMBL/GenBank/DDBJ whole genome shotgun (WGS) entry which is preliminary data.</text>
</comment>
<keyword evidence="3" id="KW-1000">Mitochondrion outer membrane</keyword>
<reference evidence="4 5" key="1">
    <citation type="journal article" date="2024" name="G3 (Bethesda)">
        <title>Genome assembly of Hibiscus sabdariffa L. provides insights into metabolisms of medicinal natural products.</title>
        <authorList>
            <person name="Kim T."/>
        </authorList>
    </citation>
    <scope>NUCLEOTIDE SEQUENCE [LARGE SCALE GENOMIC DNA]</scope>
    <source>
        <strain evidence="4">TK-2024</strain>
        <tissue evidence="4">Old leaves</tissue>
    </source>
</reference>
<dbReference type="EMBL" id="JBBPBN010000015">
    <property type="protein sequence ID" value="KAK9023811.1"/>
    <property type="molecule type" value="Genomic_DNA"/>
</dbReference>
<name>A0ABR2SFK4_9ROSI</name>
<evidence type="ECO:0000256" key="1">
    <source>
        <dbReference type="ARBA" id="ARBA00004294"/>
    </source>
</evidence>
<evidence type="ECO:0000256" key="3">
    <source>
        <dbReference type="ARBA" id="ARBA00022787"/>
    </source>
</evidence>
<accession>A0ABR2SFK4</accession>
<evidence type="ECO:0000313" key="4">
    <source>
        <dbReference type="EMBL" id="KAK9023811.1"/>
    </source>
</evidence>
<keyword evidence="2" id="KW-1134">Transmembrane beta strand</keyword>
<sequence>MYNYLSRDVTANVGYDYILRQCRLRGKIDSNGCTTSYLEERKNLGLKLYSLCRDLPSPSRRLADGEDKIKARLVQSR</sequence>
<dbReference type="PANTHER" id="PTHR10802">
    <property type="entry name" value="MITOCHONDRIAL IMPORT RECEPTOR SUBUNIT TOM40"/>
    <property type="match status" value="1"/>
</dbReference>